<dbReference type="Gene3D" id="3.20.20.20">
    <property type="entry name" value="Dihydropteroate synthase-like"/>
    <property type="match status" value="1"/>
</dbReference>
<dbReference type="PANTHER" id="PTHR20941:SF1">
    <property type="entry name" value="FOLIC ACID SYNTHESIS PROTEIN FOL1"/>
    <property type="match status" value="1"/>
</dbReference>
<dbReference type="NCBIfam" id="TIGR01496">
    <property type="entry name" value="DHPS"/>
    <property type="match status" value="1"/>
</dbReference>
<comment type="cofactor">
    <cofactor evidence="2">
        <name>Mg(2+)</name>
        <dbReference type="ChEBI" id="CHEBI:18420"/>
    </cofactor>
</comment>
<dbReference type="eggNOG" id="COG0294">
    <property type="taxonomic scope" value="Bacteria"/>
</dbReference>
<evidence type="ECO:0000313" key="10">
    <source>
        <dbReference type="EMBL" id="ADV42396.1"/>
    </source>
</evidence>
<dbReference type="STRING" id="693979.Bache_0367"/>
<evidence type="ECO:0000256" key="5">
    <source>
        <dbReference type="ARBA" id="ARBA00022679"/>
    </source>
</evidence>
<dbReference type="GO" id="GO:0046654">
    <property type="term" value="P:tetrahydrofolate biosynthetic process"/>
    <property type="evidence" value="ECO:0007669"/>
    <property type="project" value="TreeGrafter"/>
</dbReference>
<evidence type="ECO:0000256" key="2">
    <source>
        <dbReference type="ARBA" id="ARBA00001946"/>
    </source>
</evidence>
<feature type="domain" description="Pterin-binding" evidence="9">
    <location>
        <begin position="21"/>
        <end position="274"/>
    </location>
</feature>
<protein>
    <recommendedName>
        <fullName evidence="4">dihydropteroate synthase</fullName>
        <ecNumber evidence="4">2.5.1.15</ecNumber>
    </recommendedName>
</protein>
<dbReference type="PANTHER" id="PTHR20941">
    <property type="entry name" value="FOLATE SYNTHESIS PROTEINS"/>
    <property type="match status" value="1"/>
</dbReference>
<dbReference type="RefSeq" id="WP_013546013.1">
    <property type="nucleotide sequence ID" value="NC_014933.1"/>
</dbReference>
<dbReference type="SUPFAM" id="SSF51717">
    <property type="entry name" value="Dihydropteroate synthetase-like"/>
    <property type="match status" value="1"/>
</dbReference>
<dbReference type="GO" id="GO:0004156">
    <property type="term" value="F:dihydropteroate synthase activity"/>
    <property type="evidence" value="ECO:0007669"/>
    <property type="project" value="UniProtKB-EC"/>
</dbReference>
<dbReference type="EMBL" id="CP002352">
    <property type="protein sequence ID" value="ADV42396.1"/>
    <property type="molecule type" value="Genomic_DNA"/>
</dbReference>
<dbReference type="Pfam" id="PF00809">
    <property type="entry name" value="Pterin_bind"/>
    <property type="match status" value="1"/>
</dbReference>
<dbReference type="KEGG" id="bhl:Bache_0367"/>
<keyword evidence="6" id="KW-0479">Metal-binding</keyword>
<evidence type="ECO:0000256" key="8">
    <source>
        <dbReference type="ARBA" id="ARBA00022909"/>
    </source>
</evidence>
<dbReference type="EC" id="2.5.1.15" evidence="4"/>
<gene>
    <name evidence="10" type="ordered locus">Bache_0367</name>
</gene>
<dbReference type="OrthoDB" id="9811744at2"/>
<comment type="pathway">
    <text evidence="3">Cofactor biosynthesis; tetrahydrofolate biosynthesis; 7,8-dihydrofolate from 2-amino-4-hydroxy-6-hydroxymethyl-7,8-dihydropteridine diphosphate and 4-aminobenzoate: step 1/2.</text>
</comment>
<dbReference type="AlphaFoldDB" id="E6SUW0"/>
<reference key="1">
    <citation type="submission" date="2010-11" db="EMBL/GenBank/DDBJ databases">
        <title>The complete genome of Bacteroides helcogenes P 36-108.</title>
        <authorList>
            <consortium name="US DOE Joint Genome Institute (JGI-PGF)"/>
            <person name="Lucas S."/>
            <person name="Copeland A."/>
            <person name="Lapidus A."/>
            <person name="Bruce D."/>
            <person name="Goodwin L."/>
            <person name="Pitluck S."/>
            <person name="Kyrpides N."/>
            <person name="Mavromatis K."/>
            <person name="Ivanova N."/>
            <person name="Zeytun A."/>
            <person name="Brettin T."/>
            <person name="Detter J.C."/>
            <person name="Tapia R."/>
            <person name="Han C."/>
            <person name="Land M."/>
            <person name="Hauser L."/>
            <person name="Markowitz V."/>
            <person name="Cheng J.-F."/>
            <person name="Hugenholtz P."/>
            <person name="Woyke T."/>
            <person name="Wu D."/>
            <person name="Gronow S."/>
            <person name="Wellnitz S."/>
            <person name="Brambilla E."/>
            <person name="Klenk H.-P."/>
            <person name="Eisen J.A."/>
        </authorList>
    </citation>
    <scope>NUCLEOTIDE SEQUENCE</scope>
    <source>
        <strain>P 36-108</strain>
    </source>
</reference>
<evidence type="ECO:0000256" key="7">
    <source>
        <dbReference type="ARBA" id="ARBA00022842"/>
    </source>
</evidence>
<dbReference type="GO" id="GO:0046872">
    <property type="term" value="F:metal ion binding"/>
    <property type="evidence" value="ECO:0007669"/>
    <property type="project" value="UniProtKB-KW"/>
</dbReference>
<keyword evidence="5 10" id="KW-0808">Transferase</keyword>
<organism evidence="10 11">
    <name type="scientific">Bacteroides helcogenes (strain ATCC 35417 / DSM 20613 / JCM 6297 / CCUG 15421 / P 36-108)</name>
    <dbReference type="NCBI Taxonomy" id="693979"/>
    <lineage>
        <taxon>Bacteria</taxon>
        <taxon>Pseudomonadati</taxon>
        <taxon>Bacteroidota</taxon>
        <taxon>Bacteroidia</taxon>
        <taxon>Bacteroidales</taxon>
        <taxon>Bacteroidaceae</taxon>
        <taxon>Bacteroides</taxon>
    </lineage>
</organism>
<accession>E6SUW0</accession>
<name>E6SUW0_BACT6</name>
<dbReference type="HOGENOM" id="CLU_008023_0_2_10"/>
<reference evidence="10 11" key="2">
    <citation type="journal article" date="2011" name="Stand. Genomic Sci.">
        <title>Complete genome sequence of Bacteroides helcogenes type strain (P 36-108).</title>
        <authorList>
            <person name="Pati A."/>
            <person name="Gronow S."/>
            <person name="Zeytun A."/>
            <person name="Lapidus A."/>
            <person name="Nolan M."/>
            <person name="Hammon N."/>
            <person name="Deshpande S."/>
            <person name="Cheng J.F."/>
            <person name="Tapia R."/>
            <person name="Han C."/>
            <person name="Goodwin L."/>
            <person name="Pitluck S."/>
            <person name="Liolios K."/>
            <person name="Pagani I."/>
            <person name="Ivanova N."/>
            <person name="Mavromatis K."/>
            <person name="Chen A."/>
            <person name="Palaniappan K."/>
            <person name="Land M."/>
            <person name="Hauser L."/>
            <person name="Chang Y.J."/>
            <person name="Jeffries C.D."/>
            <person name="Detter J.C."/>
            <person name="Brambilla E."/>
            <person name="Rohde M."/>
            <person name="Goker M."/>
            <person name="Woyke T."/>
            <person name="Bristow J."/>
            <person name="Eisen J.A."/>
            <person name="Markowitz V."/>
            <person name="Hugenholtz P."/>
            <person name="Kyrpides N.C."/>
            <person name="Klenk H.P."/>
            <person name="Lucas S."/>
        </authorList>
    </citation>
    <scope>NUCLEOTIDE SEQUENCE [LARGE SCALE GENOMIC DNA]</scope>
    <source>
        <strain evidence="11">ATCC 35417 / DSM 20613 / JCM 6297 / CCUG 15421 / P 36-108</strain>
    </source>
</reference>
<proteinExistence type="predicted"/>
<dbReference type="GO" id="GO:0046656">
    <property type="term" value="P:folic acid biosynthetic process"/>
    <property type="evidence" value="ECO:0007669"/>
    <property type="project" value="UniProtKB-KW"/>
</dbReference>
<evidence type="ECO:0000313" key="11">
    <source>
        <dbReference type="Proteomes" id="UP000008630"/>
    </source>
</evidence>
<dbReference type="PROSITE" id="PS50972">
    <property type="entry name" value="PTERIN_BINDING"/>
    <property type="match status" value="1"/>
</dbReference>
<dbReference type="InterPro" id="IPR045031">
    <property type="entry name" value="DHP_synth-like"/>
</dbReference>
<dbReference type="InterPro" id="IPR000489">
    <property type="entry name" value="Pterin-binding_dom"/>
</dbReference>
<evidence type="ECO:0000256" key="1">
    <source>
        <dbReference type="ARBA" id="ARBA00000012"/>
    </source>
</evidence>
<dbReference type="InterPro" id="IPR011005">
    <property type="entry name" value="Dihydropteroate_synth-like_sf"/>
</dbReference>
<sequence>MDARKASYINVNGQLLDLSMPCVMGILNVTPDSFYEGSRMRTEKEIACRVEQIIAEGAVMIDIGAYSSRPNAENVSPREEMERLRMGLGILRNVQPEAVVSVDTFRADVARMCVEEYGVAIINDIAAGEMDADMFRTVARLNVPYIMMHMQGTPQNMQQHPHYDNLLKDVFLYFARKVQQLHDLGVKDIILDPGFGFGKTVEHNYELLAHLEEFRIFELPLLVGVSRKSMIYRLLDITPQEALNGTTVLDTVCLLKGANILRVHDVREAVETVKIVEMMNRCGDGTFHHATCER</sequence>
<dbReference type="Proteomes" id="UP000008630">
    <property type="component" value="Chromosome"/>
</dbReference>
<evidence type="ECO:0000256" key="3">
    <source>
        <dbReference type="ARBA" id="ARBA00004763"/>
    </source>
</evidence>
<dbReference type="InterPro" id="IPR006390">
    <property type="entry name" value="DHP_synth_dom"/>
</dbReference>
<keyword evidence="11" id="KW-1185">Reference proteome</keyword>
<comment type="catalytic activity">
    <reaction evidence="1">
        <text>(7,8-dihydropterin-6-yl)methyl diphosphate + 4-aminobenzoate = 7,8-dihydropteroate + diphosphate</text>
        <dbReference type="Rhea" id="RHEA:19949"/>
        <dbReference type="ChEBI" id="CHEBI:17836"/>
        <dbReference type="ChEBI" id="CHEBI:17839"/>
        <dbReference type="ChEBI" id="CHEBI:33019"/>
        <dbReference type="ChEBI" id="CHEBI:72950"/>
        <dbReference type="EC" id="2.5.1.15"/>
    </reaction>
</comment>
<dbReference type="GO" id="GO:0005829">
    <property type="term" value="C:cytosol"/>
    <property type="evidence" value="ECO:0007669"/>
    <property type="project" value="TreeGrafter"/>
</dbReference>
<evidence type="ECO:0000256" key="4">
    <source>
        <dbReference type="ARBA" id="ARBA00012458"/>
    </source>
</evidence>
<keyword evidence="7" id="KW-0460">Magnesium</keyword>
<dbReference type="PATRIC" id="fig|693979.3.peg.396"/>
<dbReference type="PROSITE" id="PS00793">
    <property type="entry name" value="DHPS_2"/>
    <property type="match status" value="1"/>
</dbReference>
<keyword evidence="8" id="KW-0289">Folate biosynthesis</keyword>
<evidence type="ECO:0000256" key="6">
    <source>
        <dbReference type="ARBA" id="ARBA00022723"/>
    </source>
</evidence>
<dbReference type="CDD" id="cd00739">
    <property type="entry name" value="DHPS"/>
    <property type="match status" value="1"/>
</dbReference>
<evidence type="ECO:0000259" key="9">
    <source>
        <dbReference type="PROSITE" id="PS50972"/>
    </source>
</evidence>